<dbReference type="InterPro" id="IPR000630">
    <property type="entry name" value="Ribosomal_uS8"/>
</dbReference>
<keyword evidence="2 4" id="KW-0689">Ribosomal protein</keyword>
<dbReference type="SUPFAM" id="SSF56047">
    <property type="entry name" value="Ribosomal protein S8"/>
    <property type="match status" value="1"/>
</dbReference>
<evidence type="ECO:0000256" key="1">
    <source>
        <dbReference type="ARBA" id="ARBA00006471"/>
    </source>
</evidence>
<dbReference type="GO" id="GO:0003735">
    <property type="term" value="F:structural constituent of ribosome"/>
    <property type="evidence" value="ECO:0007669"/>
    <property type="project" value="InterPro"/>
</dbReference>
<feature type="non-terminal residue" evidence="4">
    <location>
        <position position="96"/>
    </location>
</feature>
<gene>
    <name evidence="4" type="ORF">B1A_02410</name>
</gene>
<dbReference type="GO" id="GO:0006412">
    <property type="term" value="P:translation"/>
    <property type="evidence" value="ECO:0007669"/>
    <property type="project" value="InterPro"/>
</dbReference>
<dbReference type="PANTHER" id="PTHR11758">
    <property type="entry name" value="40S RIBOSOMAL PROTEIN S15A"/>
    <property type="match status" value="1"/>
</dbReference>
<evidence type="ECO:0000256" key="3">
    <source>
        <dbReference type="ARBA" id="ARBA00023274"/>
    </source>
</evidence>
<dbReference type="GO" id="GO:1990904">
    <property type="term" value="C:ribonucleoprotein complex"/>
    <property type="evidence" value="ECO:0007669"/>
    <property type="project" value="UniProtKB-KW"/>
</dbReference>
<reference evidence="4" key="2">
    <citation type="journal article" date="2014" name="ISME J.">
        <title>Microbial stratification in low pH oxic and suboxic macroscopic growths along an acid mine drainage.</title>
        <authorList>
            <person name="Mendez-Garcia C."/>
            <person name="Mesa V."/>
            <person name="Sprenger R.R."/>
            <person name="Richter M."/>
            <person name="Diez M.S."/>
            <person name="Solano J."/>
            <person name="Bargiela R."/>
            <person name="Golyshina O.V."/>
            <person name="Manteca A."/>
            <person name="Ramos J.L."/>
            <person name="Gallego J.R."/>
            <person name="Llorente I."/>
            <person name="Martins Dos Santos V.A."/>
            <person name="Jensen O.N."/>
            <person name="Pelaez A.I."/>
            <person name="Sanchez J."/>
            <person name="Ferrer M."/>
        </authorList>
    </citation>
    <scope>NUCLEOTIDE SEQUENCE</scope>
</reference>
<keyword evidence="3" id="KW-0687">Ribonucleoprotein</keyword>
<dbReference type="InterPro" id="IPR035987">
    <property type="entry name" value="Ribosomal_uS8_sf"/>
</dbReference>
<evidence type="ECO:0000256" key="2">
    <source>
        <dbReference type="ARBA" id="ARBA00022980"/>
    </source>
</evidence>
<accession>T1CAA6</accession>
<protein>
    <submittedName>
        <fullName evidence="4">30S ribosomal protein S8P</fullName>
    </submittedName>
</protein>
<proteinExistence type="inferred from homology"/>
<comment type="caution">
    <text evidence="4">The sequence shown here is derived from an EMBL/GenBank/DDBJ whole genome shotgun (WGS) entry which is preliminary data.</text>
</comment>
<comment type="similarity">
    <text evidence="1">Belongs to the universal ribosomal protein uS8 family.</text>
</comment>
<dbReference type="EMBL" id="AUZX01001792">
    <property type="protein sequence ID" value="EQD78133.1"/>
    <property type="molecule type" value="Genomic_DNA"/>
</dbReference>
<reference evidence="4" key="1">
    <citation type="submission" date="2013-08" db="EMBL/GenBank/DDBJ databases">
        <authorList>
            <person name="Mendez C."/>
            <person name="Richter M."/>
            <person name="Ferrer M."/>
            <person name="Sanchez J."/>
        </authorList>
    </citation>
    <scope>NUCLEOTIDE SEQUENCE</scope>
</reference>
<evidence type="ECO:0000313" key="4">
    <source>
        <dbReference type="EMBL" id="EQD78133.1"/>
    </source>
</evidence>
<organism evidence="4">
    <name type="scientific">mine drainage metagenome</name>
    <dbReference type="NCBI Taxonomy" id="410659"/>
    <lineage>
        <taxon>unclassified sequences</taxon>
        <taxon>metagenomes</taxon>
        <taxon>ecological metagenomes</taxon>
    </lineage>
</organism>
<dbReference type="Gene3D" id="3.30.1370.30">
    <property type="match status" value="1"/>
</dbReference>
<dbReference type="Pfam" id="PF00410">
    <property type="entry name" value="Ribosomal_S8"/>
    <property type="match status" value="1"/>
</dbReference>
<sequence>MRHDPLNDIINTIKNASRIGLNEIEIGPAGRLTGSVLKVMQEHNYLKSFEVIENNMGGAFKIKLNTTINNCGSIKPRYASKKSQSWTNMSLDISST</sequence>
<dbReference type="GO" id="GO:0005840">
    <property type="term" value="C:ribosome"/>
    <property type="evidence" value="ECO:0007669"/>
    <property type="project" value="UniProtKB-KW"/>
</dbReference>
<name>T1CAA6_9ZZZZ</name>
<dbReference type="AlphaFoldDB" id="T1CAA6"/>